<comment type="subcellular location">
    <subcellularLocation>
        <location evidence="1 12">Cell membrane</location>
        <topology evidence="1 12">Multi-pass membrane protein</topology>
    </subcellularLocation>
</comment>
<dbReference type="SMART" id="SM01381">
    <property type="entry name" value="7TM_GPCR_Srsx"/>
    <property type="match status" value="1"/>
</dbReference>
<keyword evidence="8 12" id="KW-0472">Membrane</keyword>
<dbReference type="PRINTS" id="PR00245">
    <property type="entry name" value="OLFACTORYR"/>
</dbReference>
<accession>A0A974H504</accession>
<evidence type="ECO:0000256" key="1">
    <source>
        <dbReference type="ARBA" id="ARBA00004651"/>
    </source>
</evidence>
<dbReference type="SUPFAM" id="SSF81321">
    <property type="entry name" value="Family A G protein-coupled receptor-like"/>
    <property type="match status" value="1"/>
</dbReference>
<dbReference type="Gene3D" id="1.20.1070.10">
    <property type="entry name" value="Rhodopsin 7-helix transmembrane proteins"/>
    <property type="match status" value="1"/>
</dbReference>
<feature type="transmembrane region" description="Helical" evidence="12">
    <location>
        <begin position="233"/>
        <end position="256"/>
    </location>
</feature>
<dbReference type="OMA" id="ACTQMIS"/>
<evidence type="ECO:0000256" key="11">
    <source>
        <dbReference type="RuleBase" id="RU000688"/>
    </source>
</evidence>
<dbReference type="Pfam" id="PF13853">
    <property type="entry name" value="7tm_4"/>
    <property type="match status" value="1"/>
</dbReference>
<evidence type="ECO:0000256" key="8">
    <source>
        <dbReference type="ARBA" id="ARBA00023136"/>
    </source>
</evidence>
<evidence type="ECO:0000256" key="10">
    <source>
        <dbReference type="ARBA" id="ARBA00023224"/>
    </source>
</evidence>
<dbReference type="PROSITE" id="PS50262">
    <property type="entry name" value="G_PROTEIN_RECEP_F1_2"/>
    <property type="match status" value="1"/>
</dbReference>
<reference evidence="15" key="1">
    <citation type="journal article" date="2016" name="Nature">
        <title>Genome evolution in the allotetraploid frog Xenopus laevis.</title>
        <authorList>
            <person name="Session A.M."/>
            <person name="Uno Y."/>
            <person name="Kwon T."/>
            <person name="Chapman J.A."/>
            <person name="Toyoda A."/>
            <person name="Takahashi S."/>
            <person name="Fukui A."/>
            <person name="Hikosaka A."/>
            <person name="Suzuki A."/>
            <person name="Kondo M."/>
            <person name="van Heeringen S.J."/>
            <person name="Quigley I."/>
            <person name="Heinz S."/>
            <person name="Ogino H."/>
            <person name="Ochi H."/>
            <person name="Hellsten U."/>
            <person name="Lyons J.B."/>
            <person name="Simakov O."/>
            <person name="Putnam N."/>
            <person name="Stites J."/>
            <person name="Kuroki Y."/>
            <person name="Tanaka T."/>
            <person name="Michiue T."/>
            <person name="Watanabe M."/>
            <person name="Bogdanovic O."/>
            <person name="Lister R."/>
            <person name="Georgiou G."/>
            <person name="Paranjpe S.S."/>
            <person name="van Kruijsbergen I."/>
            <person name="Shu S."/>
            <person name="Carlson J."/>
            <person name="Kinoshita T."/>
            <person name="Ohta Y."/>
            <person name="Mawaribuchi S."/>
            <person name="Jenkins J."/>
            <person name="Grimwood J."/>
            <person name="Schmutz J."/>
            <person name="Mitros T."/>
            <person name="Mozaffari S.V."/>
            <person name="Suzuki Y."/>
            <person name="Haramoto Y."/>
            <person name="Yamamoto T.S."/>
            <person name="Takagi C."/>
            <person name="Heald R."/>
            <person name="Miller K."/>
            <person name="Haudenschild C."/>
            <person name="Kitzman J."/>
            <person name="Nakayama T."/>
            <person name="Izutsu Y."/>
            <person name="Robert J."/>
            <person name="Fortriede J."/>
            <person name="Burns K."/>
            <person name="Lotay V."/>
            <person name="Karimi K."/>
            <person name="Yasuoka Y."/>
            <person name="Dichmann D.S."/>
            <person name="Flajnik M.F."/>
            <person name="Houston D.W."/>
            <person name="Shendure J."/>
            <person name="DuPasquier L."/>
            <person name="Vize P.D."/>
            <person name="Zorn A.M."/>
            <person name="Ito M."/>
            <person name="Marcotte E.M."/>
            <person name="Wallingford J.B."/>
            <person name="Ito Y."/>
            <person name="Asashima M."/>
            <person name="Ueno N."/>
            <person name="Matsuda Y."/>
            <person name="Veenstra G.J."/>
            <person name="Fujiyama A."/>
            <person name="Harland R.M."/>
            <person name="Taira M."/>
            <person name="Rokhsar D.S."/>
        </authorList>
    </citation>
    <scope>NUCLEOTIDE SEQUENCE [LARGE SCALE GENOMIC DNA]</scope>
    <source>
        <strain evidence="15">J</strain>
    </source>
</reference>
<keyword evidence="10 11" id="KW-0807">Transducer</keyword>
<keyword evidence="5 12" id="KW-0552">Olfaction</keyword>
<keyword evidence="9 11" id="KW-0675">Receptor</keyword>
<evidence type="ECO:0000256" key="7">
    <source>
        <dbReference type="ARBA" id="ARBA00023040"/>
    </source>
</evidence>
<feature type="transmembrane region" description="Helical" evidence="12">
    <location>
        <begin position="189"/>
        <end position="212"/>
    </location>
</feature>
<dbReference type="GO" id="GO:0005886">
    <property type="term" value="C:plasma membrane"/>
    <property type="evidence" value="ECO:0007669"/>
    <property type="project" value="UniProtKB-SubCell"/>
</dbReference>
<comment type="similarity">
    <text evidence="2 11">Belongs to the G-protein coupled receptor 1 family.</text>
</comment>
<feature type="transmembrane region" description="Helical" evidence="12">
    <location>
        <begin position="56"/>
        <end position="74"/>
    </location>
</feature>
<evidence type="ECO:0000256" key="12">
    <source>
        <dbReference type="RuleBase" id="RU363047"/>
    </source>
</evidence>
<keyword evidence="4 11" id="KW-0812">Transmembrane</keyword>
<evidence type="ECO:0000256" key="3">
    <source>
        <dbReference type="ARBA" id="ARBA00022475"/>
    </source>
</evidence>
<keyword evidence="6 12" id="KW-1133">Transmembrane helix</keyword>
<dbReference type="AlphaFoldDB" id="A0A974H504"/>
<evidence type="ECO:0000256" key="4">
    <source>
        <dbReference type="ARBA" id="ARBA00022692"/>
    </source>
</evidence>
<dbReference type="GO" id="GO:0004930">
    <property type="term" value="F:G protein-coupled receptor activity"/>
    <property type="evidence" value="ECO:0007669"/>
    <property type="project" value="UniProtKB-KW"/>
</dbReference>
<dbReference type="PROSITE" id="PS00237">
    <property type="entry name" value="G_PROTEIN_RECEP_F1_1"/>
    <property type="match status" value="1"/>
</dbReference>
<evidence type="ECO:0000313" key="15">
    <source>
        <dbReference type="Proteomes" id="UP000694892"/>
    </source>
</evidence>
<dbReference type="InterPro" id="IPR000725">
    <property type="entry name" value="Olfact_rcpt"/>
</dbReference>
<feature type="transmembrane region" description="Helical" evidence="12">
    <location>
        <begin position="268"/>
        <end position="287"/>
    </location>
</feature>
<sequence length="307" mass="35235">MENQTYQLFLSGLTSNQALQFPLFLLFLLIYLLTLTGNSLILLLISTDSHLQTPMYFFLGTLACLDMSCSSVITPRLLFDSYTSKRAISLHDCMAQIFFLLFFITSEVFLLSAMSYDRYIAICHPLHYRQIMHQRACTQMISGVLIVSIAYSLLHTICANRLRFCHLTTLQSFFCDLPQLLQFSCTDTFINLLLVLFFGSVIGLSNLAITLYPYIRIISTILKIKSKNMRHKAFSTCSSHLTVVIMFYGTCSFNYFLTNTSNISKESIVSIFYTILTPLLNPLIYSLRNKELKTAFRRTLHNICVYK</sequence>
<keyword evidence="3 12" id="KW-1003">Cell membrane</keyword>
<keyword evidence="12" id="KW-0716">Sensory transduction</keyword>
<evidence type="ECO:0000256" key="9">
    <source>
        <dbReference type="ARBA" id="ARBA00023170"/>
    </source>
</evidence>
<dbReference type="InterPro" id="IPR050516">
    <property type="entry name" value="Olfactory_GPCR"/>
</dbReference>
<feature type="domain" description="G-protein coupled receptors family 1 profile" evidence="13">
    <location>
        <begin position="37"/>
        <end position="285"/>
    </location>
</feature>
<dbReference type="Proteomes" id="UP000694892">
    <property type="component" value="Chromosome 9_10L"/>
</dbReference>
<keyword evidence="7 11" id="KW-0297">G-protein coupled receptor</keyword>
<evidence type="ECO:0000313" key="14">
    <source>
        <dbReference type="EMBL" id="OCT64651.1"/>
    </source>
</evidence>
<protein>
    <recommendedName>
        <fullName evidence="12">Olfactory receptor</fullName>
    </recommendedName>
</protein>
<feature type="transmembrane region" description="Helical" evidence="12">
    <location>
        <begin position="94"/>
        <end position="116"/>
    </location>
</feature>
<proteinExistence type="inferred from homology"/>
<dbReference type="GO" id="GO:0004984">
    <property type="term" value="F:olfactory receptor activity"/>
    <property type="evidence" value="ECO:0007669"/>
    <property type="project" value="InterPro"/>
</dbReference>
<dbReference type="PANTHER" id="PTHR26452">
    <property type="entry name" value="OLFACTORY RECEPTOR"/>
    <property type="match status" value="1"/>
</dbReference>
<evidence type="ECO:0000256" key="6">
    <source>
        <dbReference type="ARBA" id="ARBA00022989"/>
    </source>
</evidence>
<dbReference type="PRINTS" id="PR00237">
    <property type="entry name" value="GPCRRHODOPSN"/>
</dbReference>
<organism evidence="14 15">
    <name type="scientific">Xenopus laevis</name>
    <name type="common">African clawed frog</name>
    <dbReference type="NCBI Taxonomy" id="8355"/>
    <lineage>
        <taxon>Eukaryota</taxon>
        <taxon>Metazoa</taxon>
        <taxon>Chordata</taxon>
        <taxon>Craniata</taxon>
        <taxon>Vertebrata</taxon>
        <taxon>Euteleostomi</taxon>
        <taxon>Amphibia</taxon>
        <taxon>Batrachia</taxon>
        <taxon>Anura</taxon>
        <taxon>Pipoidea</taxon>
        <taxon>Pipidae</taxon>
        <taxon>Xenopodinae</taxon>
        <taxon>Xenopus</taxon>
        <taxon>Xenopus</taxon>
    </lineage>
</organism>
<evidence type="ECO:0000256" key="5">
    <source>
        <dbReference type="ARBA" id="ARBA00022725"/>
    </source>
</evidence>
<evidence type="ECO:0000256" key="2">
    <source>
        <dbReference type="ARBA" id="ARBA00010663"/>
    </source>
</evidence>
<dbReference type="FunFam" id="1.20.1070.10:FF:000015">
    <property type="entry name" value="Olfactory receptor"/>
    <property type="match status" value="1"/>
</dbReference>
<name>A0A974H504_XENLA</name>
<feature type="transmembrane region" description="Helical" evidence="12">
    <location>
        <begin position="136"/>
        <end position="154"/>
    </location>
</feature>
<gene>
    <name evidence="14" type="ORF">XELAEV_18045750mg</name>
</gene>
<feature type="transmembrane region" description="Helical" evidence="12">
    <location>
        <begin position="20"/>
        <end position="44"/>
    </location>
</feature>
<dbReference type="FunFam" id="1.10.1220.70:FF:000001">
    <property type="entry name" value="Olfactory receptor"/>
    <property type="match status" value="1"/>
</dbReference>
<dbReference type="EMBL" id="CM004482">
    <property type="protein sequence ID" value="OCT64651.1"/>
    <property type="molecule type" value="Genomic_DNA"/>
</dbReference>
<dbReference type="InterPro" id="IPR017452">
    <property type="entry name" value="GPCR_Rhodpsn_7TM"/>
</dbReference>
<dbReference type="InterPro" id="IPR000276">
    <property type="entry name" value="GPCR_Rhodpsn"/>
</dbReference>
<evidence type="ECO:0000259" key="13">
    <source>
        <dbReference type="PROSITE" id="PS50262"/>
    </source>
</evidence>